<protein>
    <submittedName>
        <fullName evidence="1">Uncharacterized protein</fullName>
    </submittedName>
</protein>
<comment type="caution">
    <text evidence="1">The sequence shown here is derived from an EMBL/GenBank/DDBJ whole genome shotgun (WGS) entry which is preliminary data.</text>
</comment>
<reference evidence="1" key="1">
    <citation type="submission" date="2011-10" db="EMBL/GenBank/DDBJ databases">
        <title>The Genome Sequence of Oxalobacter formigenes HOxBLS.</title>
        <authorList>
            <consortium name="The Broad Institute Genome Sequencing Platform"/>
            <person name="Earl A."/>
            <person name="Ward D."/>
            <person name="Feldgarden M."/>
            <person name="Gevers D."/>
            <person name="Allison M.J."/>
            <person name="Humphrey S."/>
            <person name="Young S.K."/>
            <person name="Zeng Q."/>
            <person name="Gargeya S."/>
            <person name="Fitzgerald M."/>
            <person name="Haas B."/>
            <person name="Abouelleil A."/>
            <person name="Alvarado L."/>
            <person name="Arachchi H.M."/>
            <person name="Berlin A."/>
            <person name="Brown A."/>
            <person name="Chapman S.B."/>
            <person name="Chen Z."/>
            <person name="Dunbar C."/>
            <person name="Freedman E."/>
            <person name="Gearin G."/>
            <person name="Goldberg J."/>
            <person name="Griggs A."/>
            <person name="Gujja S."/>
            <person name="Heiman D."/>
            <person name="Howarth C."/>
            <person name="Larson L."/>
            <person name="Lui A."/>
            <person name="MacDonald P.J.P."/>
            <person name="Montmayeur A."/>
            <person name="Murphy C."/>
            <person name="Neiman D."/>
            <person name="Pearson M."/>
            <person name="Priest M."/>
            <person name="Roberts A."/>
            <person name="Saif S."/>
            <person name="Shea T."/>
            <person name="Shenoy N."/>
            <person name="Sisk P."/>
            <person name="Stolte C."/>
            <person name="Sykes S."/>
            <person name="Wortman J."/>
            <person name="Nusbaum C."/>
            <person name="Birren B."/>
        </authorList>
    </citation>
    <scope>NUCLEOTIDE SEQUENCE [LARGE SCALE GENOMIC DNA]</scope>
    <source>
        <strain evidence="1">HOxBLS</strain>
    </source>
</reference>
<dbReference type="AlphaFoldDB" id="T5LUX9"/>
<keyword evidence="2" id="KW-1185">Reference proteome</keyword>
<evidence type="ECO:0000313" key="1">
    <source>
        <dbReference type="EMBL" id="EQM95293.1"/>
    </source>
</evidence>
<dbReference type="HOGENOM" id="CLU_1420218_0_0_4"/>
<accession>T5LUX9</accession>
<dbReference type="Proteomes" id="UP000003973">
    <property type="component" value="Unassembled WGS sequence"/>
</dbReference>
<sequence>MCWARAFGFAVPGQQNSRFGKPDGTSRKPVCFPYGTPSQEDQLLVNGINGVKASGTVSFFIQKSAGMPCIGAAESGRGYWQTSQRKGAAGNRVRKKWRPVCPKKRSGREVSGKGSKGNQACRQELHACFTRLVRFGRMRRDGECFPPASSLKLVRHAQLKSGDAVLVEAAAAQIAGHGFPFILGAGDHSVK</sequence>
<name>T5LUX9_9BURK</name>
<gene>
    <name evidence="1" type="ORF">OFAG_02153</name>
</gene>
<dbReference type="EMBL" id="ACDP02000007">
    <property type="protein sequence ID" value="EQM95293.1"/>
    <property type="molecule type" value="Genomic_DNA"/>
</dbReference>
<evidence type="ECO:0000313" key="2">
    <source>
        <dbReference type="Proteomes" id="UP000003973"/>
    </source>
</evidence>
<proteinExistence type="predicted"/>
<organism evidence="1 2">
    <name type="scientific">Oxalobacter paraformigenes</name>
    <dbReference type="NCBI Taxonomy" id="556268"/>
    <lineage>
        <taxon>Bacteria</taxon>
        <taxon>Pseudomonadati</taxon>
        <taxon>Pseudomonadota</taxon>
        <taxon>Betaproteobacteria</taxon>
        <taxon>Burkholderiales</taxon>
        <taxon>Oxalobacteraceae</taxon>
        <taxon>Oxalobacter</taxon>
    </lineage>
</organism>